<dbReference type="GO" id="GO:0005840">
    <property type="term" value="C:ribosome"/>
    <property type="evidence" value="ECO:0007669"/>
    <property type="project" value="UniProtKB-KW"/>
</dbReference>
<evidence type="ECO:0000259" key="1">
    <source>
        <dbReference type="Pfam" id="PF08079"/>
    </source>
</evidence>
<evidence type="ECO:0000313" key="5">
    <source>
        <dbReference type="Proteomes" id="UP000002051"/>
    </source>
</evidence>
<keyword evidence="5" id="KW-1185">Reference proteome</keyword>
<dbReference type="Gramene" id="rna14185">
    <property type="protein sequence ID" value="RHN66241.1"/>
    <property type="gene ID" value="gene14185"/>
</dbReference>
<gene>
    <name evidence="2" type="ordered locus">MTR_3g029930</name>
    <name evidence="3" type="ORF">MtrunA17_Chr3g0088731</name>
</gene>
<keyword evidence="3" id="KW-0687">Ribonucleoprotein</keyword>
<reference evidence="2 5" key="2">
    <citation type="journal article" date="2014" name="BMC Genomics">
        <title>An improved genome release (version Mt4.0) for the model legume Medicago truncatula.</title>
        <authorList>
            <person name="Tang H."/>
            <person name="Krishnakumar V."/>
            <person name="Bidwell S."/>
            <person name="Rosen B."/>
            <person name="Chan A."/>
            <person name="Zhou S."/>
            <person name="Gentzbittel L."/>
            <person name="Childs K.L."/>
            <person name="Yandell M."/>
            <person name="Gundlach H."/>
            <person name="Mayer K.F."/>
            <person name="Schwartz D.C."/>
            <person name="Town C.D."/>
        </authorList>
    </citation>
    <scope>GENOME REANNOTATION</scope>
    <source>
        <strain evidence="4 5">cv. Jemalong A17</strain>
    </source>
</reference>
<protein>
    <submittedName>
        <fullName evidence="2">60S ribosomal L7-like protein</fullName>
    </submittedName>
    <submittedName>
        <fullName evidence="3">Putative ribosomal protein L30</fullName>
    </submittedName>
</protein>
<dbReference type="AlphaFoldDB" id="G7IWM3"/>
<organism evidence="2 5">
    <name type="scientific">Medicago truncatula</name>
    <name type="common">Barrel medic</name>
    <name type="synonym">Medicago tribuloides</name>
    <dbReference type="NCBI Taxonomy" id="3880"/>
    <lineage>
        <taxon>Eukaryota</taxon>
        <taxon>Viridiplantae</taxon>
        <taxon>Streptophyta</taxon>
        <taxon>Embryophyta</taxon>
        <taxon>Tracheophyta</taxon>
        <taxon>Spermatophyta</taxon>
        <taxon>Magnoliopsida</taxon>
        <taxon>eudicotyledons</taxon>
        <taxon>Gunneridae</taxon>
        <taxon>Pentapetalae</taxon>
        <taxon>rosids</taxon>
        <taxon>fabids</taxon>
        <taxon>Fabales</taxon>
        <taxon>Fabaceae</taxon>
        <taxon>Papilionoideae</taxon>
        <taxon>50 kb inversion clade</taxon>
        <taxon>NPAAA clade</taxon>
        <taxon>Hologalegina</taxon>
        <taxon>IRL clade</taxon>
        <taxon>Trifolieae</taxon>
        <taxon>Medicago</taxon>
    </lineage>
</organism>
<evidence type="ECO:0000313" key="2">
    <source>
        <dbReference type="EMBL" id="AES69436.1"/>
    </source>
</evidence>
<dbReference type="Proteomes" id="UP000002051">
    <property type="component" value="Chromosome 3"/>
</dbReference>
<dbReference type="STRING" id="3880.G7IWM3"/>
<evidence type="ECO:0000313" key="3">
    <source>
        <dbReference type="EMBL" id="RHN66241.1"/>
    </source>
</evidence>
<reference evidence="2 5" key="1">
    <citation type="journal article" date="2011" name="Nature">
        <title>The Medicago genome provides insight into the evolution of rhizobial symbioses.</title>
        <authorList>
            <person name="Young N.D."/>
            <person name="Debelle F."/>
            <person name="Oldroyd G.E."/>
            <person name="Geurts R."/>
            <person name="Cannon S.B."/>
            <person name="Udvardi M.K."/>
            <person name="Benedito V.A."/>
            <person name="Mayer K.F."/>
            <person name="Gouzy J."/>
            <person name="Schoof H."/>
            <person name="Van de Peer Y."/>
            <person name="Proost S."/>
            <person name="Cook D.R."/>
            <person name="Meyers B.C."/>
            <person name="Spannagl M."/>
            <person name="Cheung F."/>
            <person name="De Mita S."/>
            <person name="Krishnakumar V."/>
            <person name="Gundlach H."/>
            <person name="Zhou S."/>
            <person name="Mudge J."/>
            <person name="Bharti A.K."/>
            <person name="Murray J.D."/>
            <person name="Naoumkina M.A."/>
            <person name="Rosen B."/>
            <person name="Silverstein K.A."/>
            <person name="Tang H."/>
            <person name="Rombauts S."/>
            <person name="Zhao P.X."/>
            <person name="Zhou P."/>
            <person name="Barbe V."/>
            <person name="Bardou P."/>
            <person name="Bechner M."/>
            <person name="Bellec A."/>
            <person name="Berger A."/>
            <person name="Berges H."/>
            <person name="Bidwell S."/>
            <person name="Bisseling T."/>
            <person name="Choisne N."/>
            <person name="Couloux A."/>
            <person name="Denny R."/>
            <person name="Deshpande S."/>
            <person name="Dai X."/>
            <person name="Doyle J.J."/>
            <person name="Dudez A.M."/>
            <person name="Farmer A.D."/>
            <person name="Fouteau S."/>
            <person name="Franken C."/>
            <person name="Gibelin C."/>
            <person name="Gish J."/>
            <person name="Goldstein S."/>
            <person name="Gonzalez A.J."/>
            <person name="Green P.J."/>
            <person name="Hallab A."/>
            <person name="Hartog M."/>
            <person name="Hua A."/>
            <person name="Humphray S.J."/>
            <person name="Jeong D.H."/>
            <person name="Jing Y."/>
            <person name="Jocker A."/>
            <person name="Kenton S.M."/>
            <person name="Kim D.J."/>
            <person name="Klee K."/>
            <person name="Lai H."/>
            <person name="Lang C."/>
            <person name="Lin S."/>
            <person name="Macmil S.L."/>
            <person name="Magdelenat G."/>
            <person name="Matthews L."/>
            <person name="McCorrison J."/>
            <person name="Monaghan E.L."/>
            <person name="Mun J.H."/>
            <person name="Najar F.Z."/>
            <person name="Nicholson C."/>
            <person name="Noirot C."/>
            <person name="O'Bleness M."/>
            <person name="Paule C.R."/>
            <person name="Poulain J."/>
            <person name="Prion F."/>
            <person name="Qin B."/>
            <person name="Qu C."/>
            <person name="Retzel E.F."/>
            <person name="Riddle C."/>
            <person name="Sallet E."/>
            <person name="Samain S."/>
            <person name="Samson N."/>
            <person name="Sanders I."/>
            <person name="Saurat O."/>
            <person name="Scarpelli C."/>
            <person name="Schiex T."/>
            <person name="Segurens B."/>
            <person name="Severin A.J."/>
            <person name="Sherrier D.J."/>
            <person name="Shi R."/>
            <person name="Sims S."/>
            <person name="Singer S.R."/>
            <person name="Sinharoy S."/>
            <person name="Sterck L."/>
            <person name="Viollet A."/>
            <person name="Wang B.B."/>
            <person name="Wang K."/>
            <person name="Wang M."/>
            <person name="Wang X."/>
            <person name="Warfsmann J."/>
            <person name="Weissenbach J."/>
            <person name="White D.D."/>
            <person name="White J.D."/>
            <person name="Wiley G.B."/>
            <person name="Wincker P."/>
            <person name="Xing Y."/>
            <person name="Yang L."/>
            <person name="Yao Z."/>
            <person name="Ying F."/>
            <person name="Zhai J."/>
            <person name="Zhou L."/>
            <person name="Zuber A."/>
            <person name="Denarie J."/>
            <person name="Dixon R.A."/>
            <person name="May G.D."/>
            <person name="Schwartz D.C."/>
            <person name="Rogers J."/>
            <person name="Quetier F."/>
            <person name="Town C.D."/>
            <person name="Roe B.A."/>
        </authorList>
    </citation>
    <scope>NUCLEOTIDE SEQUENCE [LARGE SCALE GENOMIC DNA]</scope>
    <source>
        <strain evidence="2">A17</strain>
        <strain evidence="4 5">cv. Jemalong A17</strain>
    </source>
</reference>
<dbReference type="EMBL" id="PSQE01000003">
    <property type="protein sequence ID" value="RHN66241.1"/>
    <property type="molecule type" value="Genomic_DNA"/>
</dbReference>
<feature type="domain" description="Large ribosomal subunit protein uL30 N-terminal eukaryotes" evidence="1">
    <location>
        <begin position="13"/>
        <end position="73"/>
    </location>
</feature>
<sequence>MDEEEQPKDLNFIPEVILKKRKHSEAWALSKKVNSKKGFHLKKSKDFIKKAEDFIFEYRSREIDLIRMKRWVKRIL</sequence>
<proteinExistence type="predicted"/>
<dbReference type="InterPro" id="IPR012988">
    <property type="entry name" value="Ribosomal_uL30_N_euk"/>
</dbReference>
<keyword evidence="3" id="KW-0689">Ribosomal protein</keyword>
<name>G7IWM3_MEDTR</name>
<dbReference type="Proteomes" id="UP000265566">
    <property type="component" value="Chromosome 3"/>
</dbReference>
<reference evidence="3" key="4">
    <citation type="journal article" date="2018" name="Nat. Plants">
        <title>Whole-genome landscape of Medicago truncatula symbiotic genes.</title>
        <authorList>
            <person name="Pecrix Y."/>
            <person name="Gamas P."/>
            <person name="Carrere S."/>
        </authorList>
    </citation>
    <scope>NUCLEOTIDE SEQUENCE</scope>
    <source>
        <tissue evidence="3">Leaves</tissue>
    </source>
</reference>
<evidence type="ECO:0000313" key="4">
    <source>
        <dbReference type="EnsemblPlants" id="AES69436"/>
    </source>
</evidence>
<dbReference type="EMBL" id="CM001219">
    <property type="protein sequence ID" value="AES69436.1"/>
    <property type="molecule type" value="Genomic_DNA"/>
</dbReference>
<dbReference type="EnsemblPlants" id="AES69436">
    <property type="protein sequence ID" value="AES69436"/>
    <property type="gene ID" value="MTR_3g029930"/>
</dbReference>
<accession>G7IWM3</accession>
<dbReference type="Pfam" id="PF08079">
    <property type="entry name" value="Ribosomal_L30_N"/>
    <property type="match status" value="1"/>
</dbReference>
<dbReference type="PaxDb" id="3880-AES69436"/>
<reference evidence="4" key="3">
    <citation type="submission" date="2015-04" db="UniProtKB">
        <authorList>
            <consortium name="EnsemblPlants"/>
        </authorList>
    </citation>
    <scope>IDENTIFICATION</scope>
    <source>
        <strain evidence="4">cv. Jemalong A17</strain>
    </source>
</reference>
<dbReference type="HOGENOM" id="CLU_2658186_0_0_1"/>